<dbReference type="EC" id="1.-.-.-" evidence="1"/>
<dbReference type="Proteomes" id="UP001631969">
    <property type="component" value="Unassembled WGS sequence"/>
</dbReference>
<accession>A0ACC7NTR9</accession>
<name>A0ACC7NTR9_9BACL</name>
<evidence type="ECO:0000313" key="2">
    <source>
        <dbReference type="Proteomes" id="UP001631969"/>
    </source>
</evidence>
<organism evidence="1 2">
    <name type="scientific">Paenibacillus mesotrionivorans</name>
    <dbReference type="NCBI Taxonomy" id="3160968"/>
    <lineage>
        <taxon>Bacteria</taxon>
        <taxon>Bacillati</taxon>
        <taxon>Bacillota</taxon>
        <taxon>Bacilli</taxon>
        <taxon>Bacillales</taxon>
        <taxon>Paenibacillaceae</taxon>
        <taxon>Paenibacillus</taxon>
    </lineage>
</organism>
<keyword evidence="1" id="KW-0560">Oxidoreductase</keyword>
<comment type="caution">
    <text evidence="1">The sequence shown here is derived from an EMBL/GenBank/DDBJ whole genome shotgun (WGS) entry which is preliminary data.</text>
</comment>
<reference evidence="1" key="1">
    <citation type="submission" date="2024-12" db="EMBL/GenBank/DDBJ databases">
        <authorList>
            <person name="Wu N."/>
        </authorList>
    </citation>
    <scope>NUCLEOTIDE SEQUENCE</scope>
    <source>
        <strain evidence="1">P15</strain>
    </source>
</reference>
<protein>
    <submittedName>
        <fullName evidence="1">FAD-dependent oxidoreductase</fullName>
        <ecNumber evidence="1">1.-.-.-</ecNumber>
    </submittedName>
</protein>
<proteinExistence type="predicted"/>
<gene>
    <name evidence="1" type="ORF">ACI1P1_07605</name>
</gene>
<dbReference type="EMBL" id="JBJURJ010000004">
    <property type="protein sequence ID" value="MFM9328146.1"/>
    <property type="molecule type" value="Genomic_DNA"/>
</dbReference>
<sequence>MREEVVRSDITVVGGGLAGVCAAVAAARLGQTVALINNRPVLGGNSSSEVRVWVCGATAHGTNRYARETGIMGELFTENQYRNPEGNPYFWDLTILETVRAEPNISLFLNTDVHEVEADGDADNRVIRSVTGWMMGSERRIRFESSMFLDCSGDGLVGFLAGAKYRIGREAFSEYGEDWAPEVSDSITLGSTLLFYTKDTGKPVKYVPPTFAKDITQTNIPLRRVIRSGDNGCAYWWIEWGGELDIVDQNERIRDELWSVIYGIWDYIKNSGQFDADNMTLEWIGSVPGKREYRRFVGDYVMKQQDIIAQEPFHDRIGFGGWSIDLHPPQGVYSEESGSKHLHADGVYHIPYRSLYSANVSNLLFAGRNVSASHVAFGTLRVMATCAIMGEAAGTGAALASFMGITPREVGERHLADLQRTMLRQDASIIGLALDDPEDLARSAEVRASSTLAYPVLEKPGAEAHPLTHDTGLLFPVGSCGLGKLELLADVKADTVLRVELWDTGKPENYVPAGLVGEVSVEAAAGEGQWLALPLSWKPEHLQNAFVVIRANDAVSLRHADGTLTGVLTFLKGDKPRVSSAMEDHQPDQPVVQWSMRQLVRKAFCFRALPMGTAEGVGAGEAAAAVSPYAPASVTDGYLRPYGGPHSWVSAPLAEEGEAWLELVWPEPVRFNEIQVIFNDDVNEDLINLHHHFTPFPVIPELARAYRLEVPAPEGDGWVVLAEEAGNRKRNRVHRLAAEAKTSRLRLTVAGTNGGEYAEVVHIGVRV</sequence>
<evidence type="ECO:0000313" key="1">
    <source>
        <dbReference type="EMBL" id="MFM9328146.1"/>
    </source>
</evidence>
<keyword evidence="2" id="KW-1185">Reference proteome</keyword>